<dbReference type="SUPFAM" id="SSF53850">
    <property type="entry name" value="Periplasmic binding protein-like II"/>
    <property type="match status" value="1"/>
</dbReference>
<organism evidence="6 7">
    <name type="scientific">Herbaspirillum rubrisubalbicans Os34</name>
    <dbReference type="NCBI Taxonomy" id="1235827"/>
    <lineage>
        <taxon>Bacteria</taxon>
        <taxon>Pseudomonadati</taxon>
        <taxon>Pseudomonadota</taxon>
        <taxon>Betaproteobacteria</taxon>
        <taxon>Burkholderiales</taxon>
        <taxon>Oxalobacteraceae</taxon>
        <taxon>Herbaspirillum</taxon>
    </lineage>
</organism>
<dbReference type="PANTHER" id="PTHR30579">
    <property type="entry name" value="TRANSCRIPTIONAL REGULATOR"/>
    <property type="match status" value="1"/>
</dbReference>
<feature type="domain" description="HTH lysR-type" evidence="5">
    <location>
        <begin position="5"/>
        <end position="62"/>
    </location>
</feature>
<dbReference type="InterPro" id="IPR036390">
    <property type="entry name" value="WH_DNA-bd_sf"/>
</dbReference>
<dbReference type="FunFam" id="1.10.10.10:FF:000001">
    <property type="entry name" value="LysR family transcriptional regulator"/>
    <property type="match status" value="1"/>
</dbReference>
<dbReference type="RefSeq" id="WP_017455544.1">
    <property type="nucleotide sequence ID" value="NZ_CP008956.1"/>
</dbReference>
<name>A0A6M3ZV65_9BURK</name>
<dbReference type="InterPro" id="IPR050176">
    <property type="entry name" value="LTTR"/>
</dbReference>
<dbReference type="AlphaFoldDB" id="A0A6M3ZV65"/>
<evidence type="ECO:0000256" key="4">
    <source>
        <dbReference type="ARBA" id="ARBA00023163"/>
    </source>
</evidence>
<keyword evidence="3" id="KW-0238">DNA-binding</keyword>
<evidence type="ECO:0000259" key="5">
    <source>
        <dbReference type="PROSITE" id="PS50931"/>
    </source>
</evidence>
<dbReference type="SUPFAM" id="SSF46785">
    <property type="entry name" value="Winged helix' DNA-binding domain"/>
    <property type="match status" value="1"/>
</dbReference>
<dbReference type="Gene3D" id="1.10.10.10">
    <property type="entry name" value="Winged helix-like DNA-binding domain superfamily/Winged helix DNA-binding domain"/>
    <property type="match status" value="1"/>
</dbReference>
<dbReference type="PROSITE" id="PS50931">
    <property type="entry name" value="HTH_LYSR"/>
    <property type="match status" value="1"/>
</dbReference>
<keyword evidence="4" id="KW-0804">Transcription</keyword>
<dbReference type="EMBL" id="CP008956">
    <property type="protein sequence ID" value="QJQ02468.1"/>
    <property type="molecule type" value="Genomic_DNA"/>
</dbReference>
<dbReference type="InterPro" id="IPR000847">
    <property type="entry name" value="LysR_HTH_N"/>
</dbReference>
<proteinExistence type="inferred from homology"/>
<dbReference type="Pfam" id="PF00126">
    <property type="entry name" value="HTH_1"/>
    <property type="match status" value="1"/>
</dbReference>
<evidence type="ECO:0000313" key="7">
    <source>
        <dbReference type="Proteomes" id="UP000501648"/>
    </source>
</evidence>
<gene>
    <name evidence="6" type="ORF">C798_20215</name>
</gene>
<accession>A0A6M3ZV65</accession>
<keyword evidence="2" id="KW-0805">Transcription regulation</keyword>
<dbReference type="InterPro" id="IPR005119">
    <property type="entry name" value="LysR_subst-bd"/>
</dbReference>
<dbReference type="GO" id="GO:0003677">
    <property type="term" value="F:DNA binding"/>
    <property type="evidence" value="ECO:0007669"/>
    <property type="project" value="UniProtKB-KW"/>
</dbReference>
<protein>
    <submittedName>
        <fullName evidence="6">Permease</fullName>
    </submittedName>
</protein>
<dbReference type="PANTHER" id="PTHR30579:SF7">
    <property type="entry name" value="HTH-TYPE TRANSCRIPTIONAL REGULATOR LRHA-RELATED"/>
    <property type="match status" value="1"/>
</dbReference>
<evidence type="ECO:0000256" key="3">
    <source>
        <dbReference type="ARBA" id="ARBA00023125"/>
    </source>
</evidence>
<dbReference type="InterPro" id="IPR036388">
    <property type="entry name" value="WH-like_DNA-bd_sf"/>
</dbReference>
<reference evidence="6 7" key="1">
    <citation type="journal article" date="2012" name="J. Bacteriol.">
        <title>Genome sequence of the pathogenic Herbaspirillum seropedicae strain Os34, isolated from rice roots.</title>
        <authorList>
            <person name="Ye W."/>
            <person name="Ye S."/>
            <person name="Liu J."/>
            <person name="Chang S."/>
            <person name="Chen M."/>
            <person name="Zhu B."/>
            <person name="Guo L."/>
            <person name="An Q."/>
        </authorList>
    </citation>
    <scope>NUCLEOTIDE SEQUENCE [LARGE SCALE GENOMIC DNA]</scope>
    <source>
        <strain evidence="6 7">Os34</strain>
    </source>
</reference>
<evidence type="ECO:0000256" key="1">
    <source>
        <dbReference type="ARBA" id="ARBA00009437"/>
    </source>
</evidence>
<comment type="similarity">
    <text evidence="1">Belongs to the LysR transcriptional regulatory family.</text>
</comment>
<dbReference type="Gene3D" id="3.40.190.10">
    <property type="entry name" value="Periplasmic binding protein-like II"/>
    <property type="match status" value="2"/>
</dbReference>
<dbReference type="GO" id="GO:0003700">
    <property type="term" value="F:DNA-binding transcription factor activity"/>
    <property type="evidence" value="ECO:0007669"/>
    <property type="project" value="InterPro"/>
</dbReference>
<dbReference type="PRINTS" id="PR00039">
    <property type="entry name" value="HTHLYSR"/>
</dbReference>
<sequence length="290" mass="31548">MRPTFDIDALRTIVVATELGSFARAAIQLSRSQSAVSMQLKRLEEQVGHALFQRNGRGMAPTESGQELLVYARKILELHDEAAVAVGAAVRHPTVRLGLPQDFFEDVMPEAITRFARLRPGTHVDVRAGNNHALEGEVGAGRLDMAIAFFEAGQSNAGTLLASIPMAWLGPKKLTRLEEERIPLVLFDHPCLFRQTALQTLDRHARPWRLALTTPSLPGVWSALRFGLGLTVRAVHRLPASVSDVGASLRLPVLPAIELRLLTKSGLSAAAADLATMLEAVTREQLVLQA</sequence>
<evidence type="ECO:0000256" key="2">
    <source>
        <dbReference type="ARBA" id="ARBA00023015"/>
    </source>
</evidence>
<dbReference type="Proteomes" id="UP000501648">
    <property type="component" value="Chromosome"/>
</dbReference>
<evidence type="ECO:0000313" key="6">
    <source>
        <dbReference type="EMBL" id="QJQ02468.1"/>
    </source>
</evidence>
<dbReference type="Pfam" id="PF03466">
    <property type="entry name" value="LysR_substrate"/>
    <property type="match status" value="1"/>
</dbReference>